<feature type="compositionally biased region" description="Low complexity" evidence="1">
    <location>
        <begin position="53"/>
        <end position="68"/>
    </location>
</feature>
<protein>
    <submittedName>
        <fullName evidence="2">Uncharacterized protein</fullName>
    </submittedName>
</protein>
<name>A0A178W1S2_ARATH</name>
<evidence type="ECO:0000313" key="2">
    <source>
        <dbReference type="EMBL" id="OAP12076.1"/>
    </source>
</evidence>
<proteinExistence type="predicted"/>
<evidence type="ECO:0000313" key="3">
    <source>
        <dbReference type="Proteomes" id="UP000078284"/>
    </source>
</evidence>
<evidence type="ECO:0000256" key="1">
    <source>
        <dbReference type="SAM" id="MobiDB-lite"/>
    </source>
</evidence>
<organism evidence="2 3">
    <name type="scientific">Arabidopsis thaliana</name>
    <name type="common">Mouse-ear cress</name>
    <dbReference type="NCBI Taxonomy" id="3702"/>
    <lineage>
        <taxon>Eukaryota</taxon>
        <taxon>Viridiplantae</taxon>
        <taxon>Streptophyta</taxon>
        <taxon>Embryophyta</taxon>
        <taxon>Tracheophyta</taxon>
        <taxon>Spermatophyta</taxon>
        <taxon>Magnoliopsida</taxon>
        <taxon>eudicotyledons</taxon>
        <taxon>Gunneridae</taxon>
        <taxon>Pentapetalae</taxon>
        <taxon>rosids</taxon>
        <taxon>malvids</taxon>
        <taxon>Brassicales</taxon>
        <taxon>Brassicaceae</taxon>
        <taxon>Camelineae</taxon>
        <taxon>Arabidopsis</taxon>
    </lineage>
</organism>
<comment type="caution">
    <text evidence="2">The sequence shown here is derived from an EMBL/GenBank/DDBJ whole genome shotgun (WGS) entry which is preliminary data.</text>
</comment>
<sequence length="68" mass="7749">MKQIGRRKPVLLHQRIGEDLSFLFSRVDDDKHSSPCAEKTMADRHNPRGKLLTCPSSNTSFPFSFTQS</sequence>
<reference evidence="3" key="1">
    <citation type="journal article" date="2016" name="Proc. Natl. Acad. Sci. U.S.A.">
        <title>Chromosome-level assembly of Arabidopsis thaliana Ler reveals the extent of translocation and inversion polymorphisms.</title>
        <authorList>
            <person name="Zapata L."/>
            <person name="Ding J."/>
            <person name="Willing E.M."/>
            <person name="Hartwig B."/>
            <person name="Bezdan D."/>
            <person name="Jiao W.B."/>
            <person name="Patel V."/>
            <person name="Velikkakam James G."/>
            <person name="Koornneef M."/>
            <person name="Ossowski S."/>
            <person name="Schneeberger K."/>
        </authorList>
    </citation>
    <scope>NUCLEOTIDE SEQUENCE [LARGE SCALE GENOMIC DNA]</scope>
    <source>
        <strain evidence="3">cv. Landsberg erecta</strain>
    </source>
</reference>
<accession>A0A178W1S2</accession>
<dbReference type="EMBL" id="LUHQ01000001">
    <property type="protein sequence ID" value="OAP12076.1"/>
    <property type="molecule type" value="Genomic_DNA"/>
</dbReference>
<gene>
    <name evidence="2" type="ordered locus">AXX17_At1g25110</name>
</gene>
<feature type="region of interest" description="Disordered" evidence="1">
    <location>
        <begin position="35"/>
        <end position="68"/>
    </location>
</feature>
<dbReference type="Proteomes" id="UP000078284">
    <property type="component" value="Chromosome 1"/>
</dbReference>
<dbReference type="AlphaFoldDB" id="A0A178W1S2"/>